<dbReference type="Proteomes" id="UP000196138">
    <property type="component" value="Chromosome"/>
</dbReference>
<evidence type="ECO:0000256" key="5">
    <source>
        <dbReference type="ARBA" id="ARBA00022692"/>
    </source>
</evidence>
<comment type="subcellular location">
    <subcellularLocation>
        <location evidence="1">Cell membrane</location>
        <topology evidence="1">Multi-pass membrane protein</topology>
    </subcellularLocation>
</comment>
<keyword evidence="4" id="KW-0808">Transferase</keyword>
<dbReference type="PROSITE" id="PS50035">
    <property type="entry name" value="PLD"/>
    <property type="match status" value="2"/>
</dbReference>
<dbReference type="SUPFAM" id="SSF56024">
    <property type="entry name" value="Phospholipase D/nuclease"/>
    <property type="match status" value="2"/>
</dbReference>
<evidence type="ECO:0000256" key="8">
    <source>
        <dbReference type="ARBA" id="ARBA00023098"/>
    </source>
</evidence>
<keyword evidence="5 13" id="KW-0812">Transmembrane</keyword>
<protein>
    <recommendedName>
        <fullName evidence="12">Cardiolipin synthase</fullName>
        <ecNumber evidence="12">2.7.8.-</ecNumber>
    </recommendedName>
</protein>
<name>A0A1Y0EM12_9BURK</name>
<dbReference type="GO" id="GO:0008808">
    <property type="term" value="F:cardiolipin synthase activity"/>
    <property type="evidence" value="ECO:0007669"/>
    <property type="project" value="UniProtKB-UniRule"/>
</dbReference>
<feature type="transmembrane region" description="Helical" evidence="13">
    <location>
        <begin position="44"/>
        <end position="63"/>
    </location>
</feature>
<keyword evidence="16" id="KW-1185">Reference proteome</keyword>
<accession>A0A1Y0EM12</accession>
<proteinExistence type="predicted"/>
<evidence type="ECO:0000256" key="13">
    <source>
        <dbReference type="SAM" id="Phobius"/>
    </source>
</evidence>
<dbReference type="PANTHER" id="PTHR21248">
    <property type="entry name" value="CARDIOLIPIN SYNTHASE"/>
    <property type="match status" value="1"/>
</dbReference>
<dbReference type="CDD" id="cd09158">
    <property type="entry name" value="PLDc_EcCLS_like_2"/>
    <property type="match status" value="1"/>
</dbReference>
<evidence type="ECO:0000256" key="12">
    <source>
        <dbReference type="NCBIfam" id="TIGR04265"/>
    </source>
</evidence>
<keyword evidence="11" id="KW-1208">Phospholipid metabolism</keyword>
<dbReference type="InterPro" id="IPR027379">
    <property type="entry name" value="CLS_N"/>
</dbReference>
<evidence type="ECO:0000256" key="2">
    <source>
        <dbReference type="ARBA" id="ARBA00022475"/>
    </source>
</evidence>
<keyword evidence="8" id="KW-0443">Lipid metabolism</keyword>
<evidence type="ECO:0000256" key="10">
    <source>
        <dbReference type="ARBA" id="ARBA00023209"/>
    </source>
</evidence>
<feature type="transmembrane region" description="Helical" evidence="13">
    <location>
        <begin position="12"/>
        <end position="32"/>
    </location>
</feature>
<evidence type="ECO:0000256" key="3">
    <source>
        <dbReference type="ARBA" id="ARBA00022516"/>
    </source>
</evidence>
<keyword evidence="3" id="KW-0444">Lipid biosynthesis</keyword>
<evidence type="ECO:0000313" key="16">
    <source>
        <dbReference type="Proteomes" id="UP000196138"/>
    </source>
</evidence>
<dbReference type="GO" id="GO:0005886">
    <property type="term" value="C:plasma membrane"/>
    <property type="evidence" value="ECO:0007669"/>
    <property type="project" value="UniProtKB-SubCell"/>
</dbReference>
<feature type="domain" description="PLD phosphodiesterase" evidence="14">
    <location>
        <begin position="232"/>
        <end position="259"/>
    </location>
</feature>
<dbReference type="PANTHER" id="PTHR21248:SF22">
    <property type="entry name" value="PHOSPHOLIPASE D"/>
    <property type="match status" value="1"/>
</dbReference>
<dbReference type="GO" id="GO:0032049">
    <property type="term" value="P:cardiolipin biosynthetic process"/>
    <property type="evidence" value="ECO:0007669"/>
    <property type="project" value="UniProtKB-UniRule"/>
</dbReference>
<keyword evidence="7 13" id="KW-1133">Transmembrane helix</keyword>
<dbReference type="RefSeq" id="WP_087279037.1">
    <property type="nucleotide sequence ID" value="NZ_CP021455.1"/>
</dbReference>
<dbReference type="NCBIfam" id="TIGR04265">
    <property type="entry name" value="bac_cardiolipin"/>
    <property type="match status" value="1"/>
</dbReference>
<dbReference type="EC" id="2.7.8.-" evidence="12"/>
<feature type="domain" description="PLD phosphodiesterase" evidence="14">
    <location>
        <begin position="411"/>
        <end position="438"/>
    </location>
</feature>
<keyword evidence="10" id="KW-0594">Phospholipid biosynthesis</keyword>
<evidence type="ECO:0000256" key="9">
    <source>
        <dbReference type="ARBA" id="ARBA00023136"/>
    </source>
</evidence>
<evidence type="ECO:0000256" key="7">
    <source>
        <dbReference type="ARBA" id="ARBA00022989"/>
    </source>
</evidence>
<evidence type="ECO:0000256" key="11">
    <source>
        <dbReference type="ARBA" id="ARBA00023264"/>
    </source>
</evidence>
<keyword evidence="9 13" id="KW-0472">Membrane</keyword>
<dbReference type="KEGG" id="cser:CCO03_06940"/>
<dbReference type="Gene3D" id="3.30.870.10">
    <property type="entry name" value="Endonuclease Chain A"/>
    <property type="match status" value="2"/>
</dbReference>
<evidence type="ECO:0000313" key="15">
    <source>
        <dbReference type="EMBL" id="ARU04448.1"/>
    </source>
</evidence>
<dbReference type="OrthoDB" id="9762009at2"/>
<reference evidence="15 16" key="1">
    <citation type="submission" date="2017-05" db="EMBL/GenBank/DDBJ databases">
        <authorList>
            <person name="Song R."/>
            <person name="Chenine A.L."/>
            <person name="Ruprecht R.M."/>
        </authorList>
    </citation>
    <scope>NUCLEOTIDE SEQUENCE [LARGE SCALE GENOMIC DNA]</scope>
    <source>
        <strain evidence="15 16">DSM 26136</strain>
    </source>
</reference>
<dbReference type="Pfam" id="PF13396">
    <property type="entry name" value="PLDc_N"/>
    <property type="match status" value="1"/>
</dbReference>
<dbReference type="InterPro" id="IPR001736">
    <property type="entry name" value="PLipase_D/transphosphatidylase"/>
</dbReference>
<keyword evidence="6" id="KW-0677">Repeat</keyword>
<evidence type="ECO:0000256" key="6">
    <source>
        <dbReference type="ARBA" id="ARBA00022737"/>
    </source>
</evidence>
<dbReference type="Pfam" id="PF13091">
    <property type="entry name" value="PLDc_2"/>
    <property type="match status" value="2"/>
</dbReference>
<dbReference type="AlphaFoldDB" id="A0A1Y0EM12"/>
<evidence type="ECO:0000256" key="4">
    <source>
        <dbReference type="ARBA" id="ARBA00022679"/>
    </source>
</evidence>
<gene>
    <name evidence="15" type="ORF">CCO03_06940</name>
</gene>
<keyword evidence="2" id="KW-1003">Cell membrane</keyword>
<dbReference type="EMBL" id="CP021455">
    <property type="protein sequence ID" value="ARU04448.1"/>
    <property type="molecule type" value="Genomic_DNA"/>
</dbReference>
<evidence type="ECO:0000259" key="14">
    <source>
        <dbReference type="PROSITE" id="PS50035"/>
    </source>
</evidence>
<sequence>MPTGLNGLQVSLGQLWTLFLFLVHLGVVARALTRPNRSPASRVAWVAVVMLLPVVGVLAYLLLGETSVGWARVRRLRRTASQLRLTDETGVDPEQVPAKLRSLFDLGRSINGFHAVAGNRITLLGDAEATPSEPTRHVRAAMNQLIADIEQAQVQVHIAFYIWLDDDTGTRMAQAVAAAARRGVQCRVMVDALGSRAFRRSALWRELASAGVQLLATLDDVSRLWHMAFSRVDLRDHRKLVVIDNRIGYCGSQNCADPAFRIKARFAPWIDLLLRCEGPVVRQMQSLFLSGWVPETGEDLRALLGAAPDEAAAAESACVAQVFETGPTARHNAMSDMFVASLYAARDELLITTPYFVPDESILRALCAAPRRGVRTTVIFPARSDSWLVGKACRSTYADLLEAGVAVHEYPLGLLHTKALTVDGELALVGSANMDRRSLELNYENNLLIADCAVAAQVRERLLGYLAVSRPVSLDAVRAWPFHVRLVQNVVGMMSPVL</sequence>
<dbReference type="InterPro" id="IPR022924">
    <property type="entry name" value="Cardiolipin_synthase"/>
</dbReference>
<dbReference type="InterPro" id="IPR025202">
    <property type="entry name" value="PLD-like_dom"/>
</dbReference>
<evidence type="ECO:0000256" key="1">
    <source>
        <dbReference type="ARBA" id="ARBA00004651"/>
    </source>
</evidence>
<dbReference type="SMART" id="SM00155">
    <property type="entry name" value="PLDc"/>
    <property type="match status" value="2"/>
</dbReference>
<organism evidence="15 16">
    <name type="scientific">Comamonas serinivorans</name>
    <dbReference type="NCBI Taxonomy" id="1082851"/>
    <lineage>
        <taxon>Bacteria</taxon>
        <taxon>Pseudomonadati</taxon>
        <taxon>Pseudomonadota</taxon>
        <taxon>Betaproteobacteria</taxon>
        <taxon>Burkholderiales</taxon>
        <taxon>Comamonadaceae</taxon>
        <taxon>Comamonas</taxon>
    </lineage>
</organism>